<dbReference type="PROSITE" id="PS50853">
    <property type="entry name" value="FN3"/>
    <property type="match status" value="4"/>
</dbReference>
<gene>
    <name evidence="5" type="ordered locus">Ccel_0274</name>
</gene>
<evidence type="ECO:0000313" key="6">
    <source>
        <dbReference type="Proteomes" id="UP000001349"/>
    </source>
</evidence>
<dbReference type="STRING" id="394503.Ccel_0274"/>
<evidence type="ECO:0000313" key="5">
    <source>
        <dbReference type="EMBL" id="ACL74661.1"/>
    </source>
</evidence>
<protein>
    <submittedName>
        <fullName evidence="5">S-layer domain protein</fullName>
    </submittedName>
</protein>
<dbReference type="EMBL" id="CP001348">
    <property type="protein sequence ID" value="ACL74661.1"/>
    <property type="molecule type" value="Genomic_DNA"/>
</dbReference>
<feature type="domain" description="SLH" evidence="4">
    <location>
        <begin position="648"/>
        <end position="711"/>
    </location>
</feature>
<dbReference type="InterPro" id="IPR050964">
    <property type="entry name" value="Striated_Muscle_Regulatory"/>
</dbReference>
<evidence type="ECO:0000256" key="2">
    <source>
        <dbReference type="SAM" id="SignalP"/>
    </source>
</evidence>
<sequence length="779" mass="86932" precursor="true">MISKKGKKIKHISKLAIMLVIAILTQSLVTFSTAAGTVKSNITALIHNTYLVTLNWNDYLTNEINYYLERSVDGGIFSMVSFSAANLTTFTDSSVQPGHIYTYRVKVLDSSYTTYVYTDEISIRTDELIKLDSLTATAVSSNQIDLKWTYPEGKIGNTIIERKMEGSTSWSEVARITAGQNTYSDKSIVSGTKYYYKVRSYSSENIKSAAYPDEYVGSSAVSLLLKPSNLSGFALSGYKIQLKWQDVAFETAYIIERRASNEGAFTEVAVVPQNTTRYIDNVAHENSVYSYRIKALTGVTDSEYSDILNVASTYLKPPSWLTAVSVDGEKINLSWQDLTTNETGFEIWRKTVSETDYTLYDTMGRNANSYTDLNVSPQTNYYYKVRAKINDNEVYSDFSNETSALTTSLSAPANLSFNVINKTEVELTWDDTSSMEAGFIVEKKIGLLSQWYQISQLEPNTTKFNDKWISSTETTFYRIKAFDRSTAVSYSNEVQLSLDAPEAPSNLQVSVMSTNDAKLTWKDNASTEEGFIIEAKQLYFYREIGRVDSNVTTFIYHDAIPGKTMRYRVRAVKGLVQSNPSNEVAAATFTNTSYTDLSSVSWAVEAINNLASRNVFNSNSGKFGPKQTISKGEYCAILVKSLGLEKTVAGRFNDVTAKHKYYKEIMASEYFGIISKDKNNKIYPDKLITREQAAVMLALALKIKGTPLPEKDSSSLKQFSDFKSISDSSLRNISAVCGAGIISGRKINDKVYLQPSNNVTRAEAVLMAYKGLIYNQGNQ</sequence>
<dbReference type="InterPro" id="IPR003961">
    <property type="entry name" value="FN3_dom"/>
</dbReference>
<dbReference type="eggNOG" id="COG3693">
    <property type="taxonomic scope" value="Bacteria"/>
</dbReference>
<dbReference type="HOGENOM" id="CLU_358151_0_0_9"/>
<accession>B8I581</accession>
<dbReference type="InterPro" id="IPR001119">
    <property type="entry name" value="SLH_dom"/>
</dbReference>
<dbReference type="Proteomes" id="UP000001349">
    <property type="component" value="Chromosome"/>
</dbReference>
<feature type="domain" description="Fibronectin type-III" evidence="3">
    <location>
        <begin position="226"/>
        <end position="316"/>
    </location>
</feature>
<name>B8I581_RUMCH</name>
<evidence type="ECO:0000256" key="1">
    <source>
        <dbReference type="ARBA" id="ARBA00022737"/>
    </source>
</evidence>
<dbReference type="RefSeq" id="WP_012634726.1">
    <property type="nucleotide sequence ID" value="NC_011898.1"/>
</dbReference>
<feature type="domain" description="SLH" evidence="4">
    <location>
        <begin position="590"/>
        <end position="647"/>
    </location>
</feature>
<dbReference type="InterPro" id="IPR036116">
    <property type="entry name" value="FN3_sf"/>
</dbReference>
<dbReference type="PANTHER" id="PTHR13817">
    <property type="entry name" value="TITIN"/>
    <property type="match status" value="1"/>
</dbReference>
<feature type="signal peptide" evidence="2">
    <location>
        <begin position="1"/>
        <end position="34"/>
    </location>
</feature>
<dbReference type="PANTHER" id="PTHR13817:SF173">
    <property type="entry name" value="FRAZZLED"/>
    <property type="match status" value="1"/>
</dbReference>
<dbReference type="Gene3D" id="2.60.40.10">
    <property type="entry name" value="Immunoglobulins"/>
    <property type="match status" value="6"/>
</dbReference>
<dbReference type="SMART" id="SM00060">
    <property type="entry name" value="FN3"/>
    <property type="match status" value="6"/>
</dbReference>
<feature type="domain" description="Fibronectin type-III" evidence="3">
    <location>
        <begin position="503"/>
        <end position="595"/>
    </location>
</feature>
<dbReference type="InterPro" id="IPR013783">
    <property type="entry name" value="Ig-like_fold"/>
</dbReference>
<proteinExistence type="predicted"/>
<dbReference type="AlphaFoldDB" id="B8I581"/>
<dbReference type="OrthoDB" id="2051435at2"/>
<feature type="domain" description="Fibronectin type-III" evidence="3">
    <location>
        <begin position="317"/>
        <end position="410"/>
    </location>
</feature>
<dbReference type="CDD" id="cd00063">
    <property type="entry name" value="FN3"/>
    <property type="match status" value="5"/>
</dbReference>
<keyword evidence="6" id="KW-1185">Reference proteome</keyword>
<dbReference type="PROSITE" id="PS51272">
    <property type="entry name" value="SLH"/>
    <property type="match status" value="3"/>
</dbReference>
<dbReference type="eggNOG" id="COG4733">
    <property type="taxonomic scope" value="Bacteria"/>
</dbReference>
<evidence type="ECO:0000259" key="4">
    <source>
        <dbReference type="PROSITE" id="PS51272"/>
    </source>
</evidence>
<dbReference type="Pfam" id="PF00395">
    <property type="entry name" value="SLH"/>
    <property type="match status" value="3"/>
</dbReference>
<reference evidence="5 6" key="1">
    <citation type="submission" date="2009-01" db="EMBL/GenBank/DDBJ databases">
        <title>Complete sequence of Clostridium cellulolyticum H10.</title>
        <authorList>
            <consortium name="US DOE Joint Genome Institute"/>
            <person name="Lucas S."/>
            <person name="Copeland A."/>
            <person name="Lapidus A."/>
            <person name="Glavina del Rio T."/>
            <person name="Dalin E."/>
            <person name="Tice H."/>
            <person name="Bruce D."/>
            <person name="Goodwin L."/>
            <person name="Pitluck S."/>
            <person name="Chertkov O."/>
            <person name="Saunders E."/>
            <person name="Brettin T."/>
            <person name="Detter J.C."/>
            <person name="Han C."/>
            <person name="Larimer F."/>
            <person name="Land M."/>
            <person name="Hauser L."/>
            <person name="Kyrpides N."/>
            <person name="Ivanova N."/>
            <person name="Zhou J."/>
            <person name="Richardson P."/>
        </authorList>
    </citation>
    <scope>NUCLEOTIDE SEQUENCE [LARGE SCALE GENOMIC DNA]</scope>
    <source>
        <strain evidence="6">ATCC 35319 / DSM 5812 / JCM 6584 / H10</strain>
    </source>
</reference>
<evidence type="ECO:0000259" key="3">
    <source>
        <dbReference type="PROSITE" id="PS50853"/>
    </source>
</evidence>
<dbReference type="KEGG" id="cce:Ccel_0274"/>
<feature type="domain" description="Fibronectin type-III" evidence="3">
    <location>
        <begin position="130"/>
        <end position="221"/>
    </location>
</feature>
<feature type="domain" description="SLH" evidence="4">
    <location>
        <begin position="716"/>
        <end position="779"/>
    </location>
</feature>
<feature type="chain" id="PRO_5002874046" evidence="2">
    <location>
        <begin position="35"/>
        <end position="779"/>
    </location>
</feature>
<keyword evidence="2" id="KW-0732">Signal</keyword>
<dbReference type="SUPFAM" id="SSF49265">
    <property type="entry name" value="Fibronectin type III"/>
    <property type="match status" value="3"/>
</dbReference>
<organism evidence="5 6">
    <name type="scientific">Ruminiclostridium cellulolyticum (strain ATCC 35319 / DSM 5812 / JCM 6584 / H10)</name>
    <name type="common">Clostridium cellulolyticum</name>
    <dbReference type="NCBI Taxonomy" id="394503"/>
    <lineage>
        <taxon>Bacteria</taxon>
        <taxon>Bacillati</taxon>
        <taxon>Bacillota</taxon>
        <taxon>Clostridia</taxon>
        <taxon>Eubacteriales</taxon>
        <taxon>Oscillospiraceae</taxon>
        <taxon>Ruminiclostridium</taxon>
    </lineage>
</organism>
<keyword evidence="1" id="KW-0677">Repeat</keyword>